<accession>A0A7S3JWG5</accession>
<sequence length="804" mass="88990">MEGAWANTALERIRGSPSFSEVCRSIVTKAEGKKLVRSLQQCSSDGERDILIDDLYRELWESGESREFERTVAKELDEGLALAIERARRRNPDRGLAEIVEHEAGEAMLSIVQRLEPGPPRTAALRALLGRPLPTRLRRPIWLSMLPNDSRTAEARRRPSLLVSGQKKLLLPDLVGKLMAAASQMWKCCKNNLGNGRLFSPGNAQALAAILLDRCPQLPPPPEFIWLALPLFSVLGEILVSRGLDAALLSEQGLGFILQSKYFARANEKEMNLLIQSSEGIPIKKIPNWYVPRVWMERFLYVIAEADTELFQVLLVQVRVKLTTSCTLAQRQSVTLDLSDEIIENIARISVGPALRSGLAEVLSAETAIFVWDQCFLATPALVLPLAAACIFMALKVPILRLHSQNCHTETHDLLRVAGPDLALVELESLFNRHAMPRLRNDCLSARSLDSSDSLVLDTTQLGPLRRAVLENDFAFVPSTSSVQIPQLDEPLTWPSVEPIADDLATIVEKFLSERTHSSAAARSCALEVARSVPGVLALSLQPNDLVIEFETLLKQHATQIELRLKPEPVASLLGIEPPILSVTLPPAADRSHAEAAVVWALRASSQGLWPKLRHAVPTLADRARCAQLAPDLIDGEESDDSDHERKATDPIISKEEESKEISVVKSNEERNAAIEAAFAIAKSARETAIVVVSLARKHAIDAHKMAEAFDAANIQILLAVEATQKRAFGRVYSRDSLNSLDAKALKTYTKKHPKWLKEFKKRYDKDSELQSVIPDLSSFLLDWVPPPPSLTNNKANNFLSKKR</sequence>
<name>A0A7S3JWG5_9STRA</name>
<protein>
    <submittedName>
        <fullName evidence="2">Uncharacterized protein</fullName>
    </submittedName>
</protein>
<dbReference type="AlphaFoldDB" id="A0A7S3JWG5"/>
<reference evidence="2" key="1">
    <citation type="submission" date="2021-01" db="EMBL/GenBank/DDBJ databases">
        <authorList>
            <person name="Corre E."/>
            <person name="Pelletier E."/>
            <person name="Niang G."/>
            <person name="Scheremetjew M."/>
            <person name="Finn R."/>
            <person name="Kale V."/>
            <person name="Holt S."/>
            <person name="Cochrane G."/>
            <person name="Meng A."/>
            <person name="Brown T."/>
            <person name="Cohen L."/>
        </authorList>
    </citation>
    <scope>NUCLEOTIDE SEQUENCE</scope>
    <source>
        <strain evidence="2">CCMP1510</strain>
    </source>
</reference>
<evidence type="ECO:0000256" key="1">
    <source>
        <dbReference type="SAM" id="MobiDB-lite"/>
    </source>
</evidence>
<feature type="region of interest" description="Disordered" evidence="1">
    <location>
        <begin position="634"/>
        <end position="654"/>
    </location>
</feature>
<organism evidence="2">
    <name type="scientific">Aureoumbra lagunensis</name>
    <dbReference type="NCBI Taxonomy" id="44058"/>
    <lineage>
        <taxon>Eukaryota</taxon>
        <taxon>Sar</taxon>
        <taxon>Stramenopiles</taxon>
        <taxon>Ochrophyta</taxon>
        <taxon>Pelagophyceae</taxon>
        <taxon>Pelagomonadales</taxon>
        <taxon>Aureoumbra</taxon>
    </lineage>
</organism>
<proteinExistence type="predicted"/>
<evidence type="ECO:0000313" key="2">
    <source>
        <dbReference type="EMBL" id="CAE0367377.1"/>
    </source>
</evidence>
<gene>
    <name evidence="2" type="ORF">ALAG00032_LOCUS8126</name>
</gene>
<dbReference type="EMBL" id="HBIJ01011904">
    <property type="protein sequence ID" value="CAE0367377.1"/>
    <property type="molecule type" value="Transcribed_RNA"/>
</dbReference>
<feature type="compositionally biased region" description="Basic and acidic residues" evidence="1">
    <location>
        <begin position="643"/>
        <end position="654"/>
    </location>
</feature>